<dbReference type="GO" id="GO:0005524">
    <property type="term" value="F:ATP binding"/>
    <property type="evidence" value="ECO:0007669"/>
    <property type="project" value="UniProtKB-UniRule"/>
</dbReference>
<dbReference type="InterPro" id="IPR001752">
    <property type="entry name" value="Kinesin_motor_dom"/>
</dbReference>
<keyword evidence="6 10" id="KW-0067">ATP-binding</keyword>
<dbReference type="EMBL" id="HF935309">
    <property type="protein sequence ID" value="CCX29649.1"/>
    <property type="molecule type" value="Genomic_DNA"/>
</dbReference>
<dbReference type="PRINTS" id="PR00380">
    <property type="entry name" value="KINESINHEAVY"/>
</dbReference>
<dbReference type="Gene3D" id="2.30.29.30">
    <property type="entry name" value="Pleckstrin-homology domain (PH domain)/Phosphotyrosine-binding domain (PTB)"/>
    <property type="match status" value="1"/>
</dbReference>
<dbReference type="SMART" id="SM00129">
    <property type="entry name" value="KISc"/>
    <property type="match status" value="1"/>
</dbReference>
<keyword evidence="9" id="KW-0206">Cytoskeleton</keyword>
<dbReference type="SUPFAM" id="SSF52540">
    <property type="entry name" value="P-loop containing nucleoside triphosphate hydrolases"/>
    <property type="match status" value="1"/>
</dbReference>
<evidence type="ECO:0000259" key="14">
    <source>
        <dbReference type="PROSITE" id="PS50067"/>
    </source>
</evidence>
<feature type="compositionally biased region" description="Polar residues" evidence="12">
    <location>
        <begin position="1526"/>
        <end position="1563"/>
    </location>
</feature>
<dbReference type="CDD" id="cd01365">
    <property type="entry name" value="KISc_KIF1A_KIF1B"/>
    <property type="match status" value="1"/>
</dbReference>
<dbReference type="FunFam" id="2.60.200.20:FF:000021">
    <property type="entry name" value="Kinesin family protein"/>
    <property type="match status" value="1"/>
</dbReference>
<dbReference type="PROSITE" id="PS00411">
    <property type="entry name" value="KINESIN_MOTOR_1"/>
    <property type="match status" value="1"/>
</dbReference>
<feature type="compositionally biased region" description="Acidic residues" evidence="12">
    <location>
        <begin position="1457"/>
        <end position="1466"/>
    </location>
</feature>
<keyword evidence="5 10" id="KW-0547">Nucleotide-binding</keyword>
<dbReference type="GO" id="GO:0008017">
    <property type="term" value="F:microtubule binding"/>
    <property type="evidence" value="ECO:0007669"/>
    <property type="project" value="InterPro"/>
</dbReference>
<dbReference type="GO" id="GO:0005874">
    <property type="term" value="C:microtubule"/>
    <property type="evidence" value="ECO:0007669"/>
    <property type="project" value="UniProtKB-KW"/>
</dbReference>
<evidence type="ECO:0000259" key="13">
    <source>
        <dbReference type="PROSITE" id="PS50003"/>
    </source>
</evidence>
<dbReference type="InterPro" id="IPR008984">
    <property type="entry name" value="SMAD_FHA_dom_sf"/>
</dbReference>
<dbReference type="InterPro" id="IPR027417">
    <property type="entry name" value="P-loop_NTPase"/>
</dbReference>
<evidence type="ECO:0000256" key="3">
    <source>
        <dbReference type="ARBA" id="ARBA00022490"/>
    </source>
</evidence>
<dbReference type="OrthoDB" id="3176171at2759"/>
<dbReference type="eggNOG" id="KOG0245">
    <property type="taxonomic scope" value="Eukaryota"/>
</dbReference>
<dbReference type="InterPro" id="IPR011993">
    <property type="entry name" value="PH-like_dom_sf"/>
</dbReference>
<evidence type="ECO:0000256" key="7">
    <source>
        <dbReference type="ARBA" id="ARBA00023054"/>
    </source>
</evidence>
<feature type="compositionally biased region" description="Basic and acidic residues" evidence="12">
    <location>
        <begin position="1429"/>
        <end position="1448"/>
    </location>
</feature>
<name>U4LC25_PYROM</name>
<dbReference type="InterPro" id="IPR000253">
    <property type="entry name" value="FHA_dom"/>
</dbReference>
<feature type="region of interest" description="Disordered" evidence="12">
    <location>
        <begin position="1410"/>
        <end position="1565"/>
    </location>
</feature>
<dbReference type="GO" id="GO:0047496">
    <property type="term" value="P:vesicle transport along microtubule"/>
    <property type="evidence" value="ECO:0007669"/>
    <property type="project" value="UniProtKB-ARBA"/>
</dbReference>
<proteinExistence type="inferred from homology"/>
<dbReference type="Pfam" id="PF00225">
    <property type="entry name" value="Kinesin"/>
    <property type="match status" value="1"/>
</dbReference>
<accession>U4LC25</accession>
<dbReference type="SMART" id="SM00233">
    <property type="entry name" value="PH"/>
    <property type="match status" value="1"/>
</dbReference>
<dbReference type="PROSITE" id="PS50003">
    <property type="entry name" value="PH_DOMAIN"/>
    <property type="match status" value="1"/>
</dbReference>
<dbReference type="FunFam" id="3.40.850.10:FF:000047">
    <property type="entry name" value="Kinesin family protein"/>
    <property type="match status" value="1"/>
</dbReference>
<comment type="subcellular location">
    <subcellularLocation>
        <location evidence="1">Cytoplasm</location>
        <location evidence="1">Cytoskeleton</location>
    </subcellularLocation>
</comment>
<dbReference type="InterPro" id="IPR022140">
    <property type="entry name" value="Kinesin-like_KIF1-typ"/>
</dbReference>
<evidence type="ECO:0000313" key="16">
    <source>
        <dbReference type="Proteomes" id="UP000018144"/>
    </source>
</evidence>
<evidence type="ECO:0000256" key="5">
    <source>
        <dbReference type="ARBA" id="ARBA00022741"/>
    </source>
</evidence>
<evidence type="ECO:0000256" key="11">
    <source>
        <dbReference type="SAM" id="Coils"/>
    </source>
</evidence>
<keyword evidence="16" id="KW-1185">Reference proteome</keyword>
<feature type="binding site" evidence="10">
    <location>
        <begin position="109"/>
        <end position="116"/>
    </location>
    <ligand>
        <name>ATP</name>
        <dbReference type="ChEBI" id="CHEBI:30616"/>
    </ligand>
</feature>
<dbReference type="Gene3D" id="3.40.850.10">
    <property type="entry name" value="Kinesin motor domain"/>
    <property type="match status" value="1"/>
</dbReference>
<dbReference type="InterPro" id="IPR036961">
    <property type="entry name" value="Kinesin_motor_dom_sf"/>
</dbReference>
<dbReference type="Pfam" id="PF12473">
    <property type="entry name" value="DUF3694"/>
    <property type="match status" value="1"/>
</dbReference>
<dbReference type="Pfam" id="PF16183">
    <property type="entry name" value="Kinesin_assoc"/>
    <property type="match status" value="2"/>
</dbReference>
<feature type="region of interest" description="Disordered" evidence="12">
    <location>
        <begin position="696"/>
        <end position="716"/>
    </location>
</feature>
<dbReference type="STRING" id="1076935.U4LC25"/>
<evidence type="ECO:0000256" key="9">
    <source>
        <dbReference type="ARBA" id="ARBA00023212"/>
    </source>
</evidence>
<reference evidence="15 16" key="1">
    <citation type="journal article" date="2013" name="PLoS Genet.">
        <title>The genome and development-dependent transcriptomes of Pyronema confluens: a window into fungal evolution.</title>
        <authorList>
            <person name="Traeger S."/>
            <person name="Altegoer F."/>
            <person name="Freitag M."/>
            <person name="Gabaldon T."/>
            <person name="Kempken F."/>
            <person name="Kumar A."/>
            <person name="Marcet-Houben M."/>
            <person name="Poggeler S."/>
            <person name="Stajich J.E."/>
            <person name="Nowrousian M."/>
        </authorList>
    </citation>
    <scope>NUCLEOTIDE SEQUENCE [LARGE SCALE GENOMIC DNA]</scope>
    <source>
        <strain evidence="16">CBS 100304</strain>
        <tissue evidence="15">Vegetative mycelium</tissue>
    </source>
</reference>
<evidence type="ECO:0000256" key="4">
    <source>
        <dbReference type="ARBA" id="ARBA00022701"/>
    </source>
</evidence>
<dbReference type="GO" id="GO:0008574">
    <property type="term" value="F:plus-end-directed microtubule motor activity"/>
    <property type="evidence" value="ECO:0007669"/>
    <property type="project" value="UniProtKB-ARBA"/>
</dbReference>
<gene>
    <name evidence="15" type="ORF">PCON_06310</name>
</gene>
<dbReference type="InterPro" id="IPR001849">
    <property type="entry name" value="PH_domain"/>
</dbReference>
<dbReference type="Gene3D" id="6.10.250.2520">
    <property type="match status" value="1"/>
</dbReference>
<evidence type="ECO:0000256" key="2">
    <source>
        <dbReference type="ARBA" id="ARBA00022448"/>
    </source>
</evidence>
<comment type="similarity">
    <text evidence="10">Belongs to the TRAFAC class myosin-kinesin ATPase superfamily. Kinesin family.</text>
</comment>
<dbReference type="CDD" id="cd01233">
    <property type="entry name" value="PH_KIFIA_KIFIB"/>
    <property type="match status" value="1"/>
</dbReference>
<organism evidence="15 16">
    <name type="scientific">Pyronema omphalodes (strain CBS 100304)</name>
    <name type="common">Pyronema confluens</name>
    <dbReference type="NCBI Taxonomy" id="1076935"/>
    <lineage>
        <taxon>Eukaryota</taxon>
        <taxon>Fungi</taxon>
        <taxon>Dikarya</taxon>
        <taxon>Ascomycota</taxon>
        <taxon>Pezizomycotina</taxon>
        <taxon>Pezizomycetes</taxon>
        <taxon>Pezizales</taxon>
        <taxon>Pyronemataceae</taxon>
        <taxon>Pyronema</taxon>
    </lineage>
</organism>
<dbReference type="OMA" id="IDRGAKC"/>
<evidence type="ECO:0000256" key="6">
    <source>
        <dbReference type="ARBA" id="ARBA00022840"/>
    </source>
</evidence>
<dbReference type="InterPro" id="IPR032405">
    <property type="entry name" value="Kinesin_assoc"/>
</dbReference>
<dbReference type="PROSITE" id="PS50067">
    <property type="entry name" value="KINESIN_MOTOR_2"/>
    <property type="match status" value="1"/>
</dbReference>
<dbReference type="Gene3D" id="2.60.200.20">
    <property type="match status" value="1"/>
</dbReference>
<dbReference type="PANTHER" id="PTHR47117">
    <property type="entry name" value="STAR-RELATED LIPID TRANSFER PROTEIN 9"/>
    <property type="match status" value="1"/>
</dbReference>
<sequence>MSGTGGNIKVVVRVRPFNSREKERGAKCIVQMKDTQTVLTPPAGSENKAGAKGGAKNHGPQVFNFDRSYWSFSKNDPTYAGQDNLYQDLGEPLLDNAFGGYNNCIFAYGQTGSGKSYSMMGYGEEYGVIPKICQNMFERINVAQKDPHLKCTVEVSYLEIYNERVRDLLNPSTKAGLKVREHPSTGPYVEDLAKLVVGSFAEIEHLMDEGNKARTVAATNMNETSSRSHAVFTLILSQKRHDEETNMDTEKVSRISLVDLAGSERATSTGATGQRLKEGAEINRSLSTLGRVIAALADVGSGKNKKKGAAQVPYRDSVLTWLLKDSLGGNSMTAMIAAISPADINFDETLSTLRYADSAKRIKNHAVVNEDPNARMIRELKEELDQLRSKLSGGGGIAEEIYAADTPPELQIVTITTATGEVKKVSKAEIAEQLEQSEKILTDLNQTWEERLERTKKVHKERETALEELGISIEKGFIGLSTPKKMPHLVNLSDDPLLAECLVYNIKPGTTQVGNVDTSTTAQIRLNGTKILQDHCRFENDNGVVTLIPNEGAAVMVNGLRIEKPRRLRTGFRIILGDFHIFRFNHPQEARAERDRLRQSATMNSAVLPQSPEHIARHTHTMSQVSDILEKHETESNSSRPESPAAIPNSRDMEWSFARREAATAWLGDSSKINTLTDDELDNLLEEMQRVKAIRKERSDSRLEDDDGTESVTSFPGIREKYASTATLADDLSLDTLITMPGTPQTGEVEERLRLMKEEMQGQLEQQKHEYQEQLKAQEHMEIDDFRAEKARMEVELANARAEMQKELEKQRQEFESRLEEITLAPRKKTESEIDRLTNREISLAKFVIEHWKQRKYVRMAESILQNAATLKEAQIMSHEMEKMVVFQFTIVDEGHTFQSSYDLVLNGVSAEEDEFLEMARKPCVGVRVMDFHAGVIHLWSLEKLQNRVRQMRQIYQYLDRPEYLQHFRLGDPFTEPILPQYSLVGDVDVPLTAIFESRSQDFALDVTSPYTQSVVGIIKLTIEPSSAETRSTLKFNVIMRDMIGFAEREGTEVHAQMFIPGVSDESGATTTTMVSNFDEGPIRFNSTHSMSMPLGAPLRNVTLRVAIFAKITGMHLEKLISWDDMRDHSNHVHPRRKSARLNENEFYTEERHDVFARAQILELAESGEYLPVEVLQQTDSDPGAFQLHQGLQRRLQLSLTHSSGETLQWSDVLDVRIGSVRLLDPRGKIPDLSSPTKEIRLPPILGPVVKSNPDGTSTVTIVSQWDSSLHNSILLDRTTADKYRVQMCLRWNVLSTRLSEPILFSLDLAAQIQPRLLRAQSRFMQLWNQTRTTHAAVGLYQLTIRPAAARRAGDLWRMNTLHRYVKGEECLQGWTPRSVSLVRDFVDARRRRERAAEVENAKGFLWSLPGTREGTPMPATPNLGGLGERLRDGRKMGRVLGDGEKGRVFGAPDPSTESEDEGVEEREERTAEEALGAAEVVNGQGLGIHTNGSSEEEDTSTTDVTPSASINGDMETPAQTPPPSSSEMVRSETNGTVSSIAPSESASLVPSITPSETPSDTATIDPKELEILRKYVSLWSSWKDPSESILIKENTEPPRNGACFAAATEAQPPRLIAEVRLVQKSTSLLKSGYLLTPDSSNKIWIKRYFELRRPYMHVHSVPDGEEIMAINLSQCRIDHQPQVAKLLRRPHVFAVYAPSNTYLFAARLERELIEWVLTIDQQHFCSGGSEGGRGE</sequence>
<keyword evidence="7 11" id="KW-0175">Coiled coil</keyword>
<dbReference type="Pfam" id="PF00498">
    <property type="entry name" value="FHA"/>
    <property type="match status" value="1"/>
</dbReference>
<evidence type="ECO:0000313" key="15">
    <source>
        <dbReference type="EMBL" id="CCX29649.1"/>
    </source>
</evidence>
<evidence type="ECO:0000256" key="1">
    <source>
        <dbReference type="ARBA" id="ARBA00004245"/>
    </source>
</evidence>
<keyword evidence="2" id="KW-0813">Transport</keyword>
<keyword evidence="3" id="KW-0963">Cytoplasm</keyword>
<dbReference type="InterPro" id="IPR019821">
    <property type="entry name" value="Kinesin_motor_CS"/>
</dbReference>
<dbReference type="Pfam" id="PF00169">
    <property type="entry name" value="PH"/>
    <property type="match status" value="1"/>
</dbReference>
<dbReference type="InterPro" id="IPR049780">
    <property type="entry name" value="PH_KIFIA_KIFIB"/>
</dbReference>
<dbReference type="InterPro" id="IPR022164">
    <property type="entry name" value="Kinesin-like"/>
</dbReference>
<keyword evidence="4" id="KW-0493">Microtubule</keyword>
<feature type="domain" description="PH" evidence="13">
    <location>
        <begin position="1628"/>
        <end position="1725"/>
    </location>
</feature>
<evidence type="ECO:0000256" key="10">
    <source>
        <dbReference type="PROSITE-ProRule" id="PRU00283"/>
    </source>
</evidence>
<dbReference type="CDD" id="cd22705">
    <property type="entry name" value="FHA_KIF1"/>
    <property type="match status" value="1"/>
</dbReference>
<feature type="domain" description="Kinesin motor" evidence="14">
    <location>
        <begin position="7"/>
        <end position="362"/>
    </location>
</feature>
<feature type="region of interest" description="Disordered" evidence="12">
    <location>
        <begin position="629"/>
        <end position="650"/>
    </location>
</feature>
<dbReference type="Proteomes" id="UP000018144">
    <property type="component" value="Unassembled WGS sequence"/>
</dbReference>
<protein>
    <submittedName>
        <fullName evidence="15">Similar to Kinesin-like protein KIF1A acc. no. Q12756</fullName>
    </submittedName>
</protein>
<dbReference type="SUPFAM" id="SSF50729">
    <property type="entry name" value="PH domain-like"/>
    <property type="match status" value="1"/>
</dbReference>
<evidence type="ECO:0000256" key="8">
    <source>
        <dbReference type="ARBA" id="ARBA00023175"/>
    </source>
</evidence>
<dbReference type="GO" id="GO:0005546">
    <property type="term" value="F:phosphatidylinositol-4,5-bisphosphate binding"/>
    <property type="evidence" value="ECO:0007669"/>
    <property type="project" value="UniProtKB-ARBA"/>
</dbReference>
<feature type="coiled-coil region" evidence="11">
    <location>
        <begin position="750"/>
        <end position="825"/>
    </location>
</feature>
<keyword evidence="8 10" id="KW-0505">Motor protein</keyword>
<dbReference type="Pfam" id="PF12423">
    <property type="entry name" value="KIF1B"/>
    <property type="match status" value="1"/>
</dbReference>
<evidence type="ECO:0000256" key="12">
    <source>
        <dbReference type="SAM" id="MobiDB-lite"/>
    </source>
</evidence>
<dbReference type="SUPFAM" id="SSF49879">
    <property type="entry name" value="SMAD/FHA domain"/>
    <property type="match status" value="1"/>
</dbReference>